<dbReference type="PROSITE" id="PS50158">
    <property type="entry name" value="ZF_CCHC"/>
    <property type="match status" value="1"/>
</dbReference>
<keyword evidence="15" id="KW-0233">DNA recombination</keyword>
<keyword evidence="14" id="KW-0917">Virion maturation</keyword>
<dbReference type="GO" id="GO:0006508">
    <property type="term" value="P:proteolysis"/>
    <property type="evidence" value="ECO:0007669"/>
    <property type="project" value="UniProtKB-KW"/>
</dbReference>
<dbReference type="Pfam" id="PF13976">
    <property type="entry name" value="gag_pre-integrs"/>
    <property type="match status" value="1"/>
</dbReference>
<evidence type="ECO:0000256" key="10">
    <source>
        <dbReference type="ARBA" id="ARBA00022842"/>
    </source>
</evidence>
<evidence type="ECO:0000256" key="15">
    <source>
        <dbReference type="ARBA" id="ARBA00023172"/>
    </source>
</evidence>
<evidence type="ECO:0000256" key="14">
    <source>
        <dbReference type="ARBA" id="ARBA00023113"/>
    </source>
</evidence>
<keyword evidence="13" id="KW-0239">DNA-directed DNA polymerase</keyword>
<evidence type="ECO:0000256" key="17">
    <source>
        <dbReference type="SAM" id="MobiDB-lite"/>
    </source>
</evidence>
<evidence type="ECO:0000259" key="19">
    <source>
        <dbReference type="PROSITE" id="PS50994"/>
    </source>
</evidence>
<keyword evidence="10" id="KW-0460">Magnesium</keyword>
<dbReference type="GO" id="GO:0003964">
    <property type="term" value="F:RNA-directed DNA polymerase activity"/>
    <property type="evidence" value="ECO:0007669"/>
    <property type="project" value="UniProtKB-KW"/>
</dbReference>
<dbReference type="GO" id="GO:0015074">
    <property type="term" value="P:DNA integration"/>
    <property type="evidence" value="ECO:0007669"/>
    <property type="project" value="UniProtKB-KW"/>
</dbReference>
<feature type="region of interest" description="Disordered" evidence="17">
    <location>
        <begin position="143"/>
        <end position="219"/>
    </location>
</feature>
<reference evidence="20 21" key="1">
    <citation type="submission" date="2024-04" db="EMBL/GenBank/DDBJ databases">
        <authorList>
            <person name="Fracassetti M."/>
        </authorList>
    </citation>
    <scope>NUCLEOTIDE SEQUENCE [LARGE SCALE GENOMIC DNA]</scope>
</reference>
<dbReference type="GO" id="GO:0005524">
    <property type="term" value="F:ATP binding"/>
    <property type="evidence" value="ECO:0007669"/>
    <property type="project" value="UniProtKB-KW"/>
</dbReference>
<feature type="domain" description="Integrase catalytic" evidence="19">
    <location>
        <begin position="452"/>
        <end position="593"/>
    </location>
</feature>
<protein>
    <recommendedName>
        <fullName evidence="22">Retrovirus-related Pol polyprotein from transposon TNT 1-94</fullName>
    </recommendedName>
</protein>
<keyword evidence="3" id="KW-0645">Protease</keyword>
<keyword evidence="11" id="KW-0229">DNA integration</keyword>
<dbReference type="GO" id="GO:0008233">
    <property type="term" value="F:peptidase activity"/>
    <property type="evidence" value="ECO:0007669"/>
    <property type="project" value="UniProtKB-KW"/>
</dbReference>
<keyword evidence="2" id="KW-1188">Viral release from host cell</keyword>
<keyword evidence="16" id="KW-0862">Zinc</keyword>
<dbReference type="Pfam" id="PF14223">
    <property type="entry name" value="Retrotran_gag_2"/>
    <property type="match status" value="1"/>
</dbReference>
<keyword evidence="16" id="KW-0863">Zinc-finger</keyword>
<dbReference type="InterPro" id="IPR036397">
    <property type="entry name" value="RNaseH_sf"/>
</dbReference>
<dbReference type="GO" id="GO:0004519">
    <property type="term" value="F:endonuclease activity"/>
    <property type="evidence" value="ECO:0007669"/>
    <property type="project" value="UniProtKB-KW"/>
</dbReference>
<name>A0AAV2DXV6_9ROSI</name>
<gene>
    <name evidence="20" type="ORF">LTRI10_LOCUS19986</name>
</gene>
<accession>A0AAV2DXV6</accession>
<dbReference type="InterPro" id="IPR054722">
    <property type="entry name" value="PolX-like_BBD"/>
</dbReference>
<dbReference type="Pfam" id="PF00665">
    <property type="entry name" value="rve"/>
    <property type="match status" value="1"/>
</dbReference>
<keyword evidence="4" id="KW-0540">Nuclease</keyword>
<dbReference type="PANTHER" id="PTHR42648">
    <property type="entry name" value="TRANSPOSASE, PUTATIVE-RELATED"/>
    <property type="match status" value="1"/>
</dbReference>
<proteinExistence type="predicted"/>
<organism evidence="20 21">
    <name type="scientific">Linum trigynum</name>
    <dbReference type="NCBI Taxonomy" id="586398"/>
    <lineage>
        <taxon>Eukaryota</taxon>
        <taxon>Viridiplantae</taxon>
        <taxon>Streptophyta</taxon>
        <taxon>Embryophyta</taxon>
        <taxon>Tracheophyta</taxon>
        <taxon>Spermatophyta</taxon>
        <taxon>Magnoliopsida</taxon>
        <taxon>eudicotyledons</taxon>
        <taxon>Gunneridae</taxon>
        <taxon>Pentapetalae</taxon>
        <taxon>rosids</taxon>
        <taxon>fabids</taxon>
        <taxon>Malpighiales</taxon>
        <taxon>Linaceae</taxon>
        <taxon>Linum</taxon>
    </lineage>
</organism>
<evidence type="ECO:0000256" key="9">
    <source>
        <dbReference type="ARBA" id="ARBA00022840"/>
    </source>
</evidence>
<dbReference type="SUPFAM" id="SSF53098">
    <property type="entry name" value="Ribonuclease H-like"/>
    <property type="match status" value="1"/>
</dbReference>
<keyword evidence="13" id="KW-0548">Nucleotidyltransferase</keyword>
<comment type="function">
    <text evidence="1">The aspartyl protease (PR) mediates the proteolytic cleavages of the Gag and Gag-Pol polyproteins after assembly of the VLP.</text>
</comment>
<evidence type="ECO:0000256" key="13">
    <source>
        <dbReference type="ARBA" id="ARBA00022932"/>
    </source>
</evidence>
<evidence type="ECO:0000256" key="16">
    <source>
        <dbReference type="PROSITE-ProRule" id="PRU00047"/>
    </source>
</evidence>
<evidence type="ECO:0000256" key="6">
    <source>
        <dbReference type="ARBA" id="ARBA00022741"/>
    </source>
</evidence>
<dbReference type="InterPro" id="IPR001584">
    <property type="entry name" value="Integrase_cat-core"/>
</dbReference>
<evidence type="ECO:0000256" key="12">
    <source>
        <dbReference type="ARBA" id="ARBA00022918"/>
    </source>
</evidence>
<keyword evidence="21" id="KW-1185">Reference proteome</keyword>
<evidence type="ECO:0000256" key="1">
    <source>
        <dbReference type="ARBA" id="ARBA00002180"/>
    </source>
</evidence>
<dbReference type="GO" id="GO:0006310">
    <property type="term" value="P:DNA recombination"/>
    <property type="evidence" value="ECO:0007669"/>
    <property type="project" value="UniProtKB-KW"/>
</dbReference>
<dbReference type="Gene3D" id="3.30.420.10">
    <property type="entry name" value="Ribonuclease H-like superfamily/Ribonuclease H"/>
    <property type="match status" value="1"/>
</dbReference>
<dbReference type="InterPro" id="IPR025724">
    <property type="entry name" value="GAG-pre-integrase_dom"/>
</dbReference>
<evidence type="ECO:0000313" key="20">
    <source>
        <dbReference type="EMBL" id="CAL1378402.1"/>
    </source>
</evidence>
<evidence type="ECO:0008006" key="22">
    <source>
        <dbReference type="Google" id="ProtNLM"/>
    </source>
</evidence>
<dbReference type="GO" id="GO:0008270">
    <property type="term" value="F:zinc ion binding"/>
    <property type="evidence" value="ECO:0007669"/>
    <property type="project" value="UniProtKB-KW"/>
</dbReference>
<keyword evidence="13" id="KW-0808">Transferase</keyword>
<evidence type="ECO:0000256" key="5">
    <source>
        <dbReference type="ARBA" id="ARBA00022723"/>
    </source>
</evidence>
<evidence type="ECO:0000256" key="11">
    <source>
        <dbReference type="ARBA" id="ARBA00022908"/>
    </source>
</evidence>
<keyword evidence="5" id="KW-0479">Metal-binding</keyword>
<keyword evidence="12" id="KW-0695">RNA-directed DNA polymerase</keyword>
<dbReference type="AlphaFoldDB" id="A0AAV2DXV6"/>
<dbReference type="InterPro" id="IPR001878">
    <property type="entry name" value="Znf_CCHC"/>
</dbReference>
<dbReference type="InterPro" id="IPR012337">
    <property type="entry name" value="RNaseH-like_sf"/>
</dbReference>
<sequence>MTLTLIHQCLDESMFDQVADSTMAKEAWEILQKEMQGVEPVKKVRLQTLMGDFESMKMKEGESVSDYTARVKSIASKLKQYGEKIEETKVVEKIIRSLLPKFDYVVVAMEEAKGVSKMTVDEVIDTLQEQEERLYKINEESSEQVLATKGTTEEKEGARGGGQYRGRGSYRGRGRGRARGAYQSRDGGNFITNNYETSTRGRGCGRGRESWRSNEDHDKSNAQCYNCSKYGHYDSECWSLPKEVEETANNVQEEEIKGTLMLSHQGEEKPKDNMWHLDNAASNHMCGTRKMFVDMDESVKGNIVFRDSSKVPIKGRGTILIRLKNGSQQFISDVYYVPNMTSNILSLGQLMEKNYEVHMVNRQLELLNEKKQLLARVPMSRNRMFNLNIQTEMAKCLKACVKDTTWLWHLRFGHLNFEGLKLLGQKKMVHGMQVINHLDQLFEGCLVGKQFRESFPKESLSRAKTSLELVHADLCGPITPTLFGKNKYFLLFIDDYSRKTWVYFLKQKSDTFEAFKKFKMLVENESVRYIKVMRSNRGGEFMLKKFRRFCEYQGIRRFLTVPRSPQQNGVVERKNRTVLNMAKTMQSKSRFKT</sequence>
<keyword evidence="9" id="KW-0067">ATP-binding</keyword>
<keyword evidence="6" id="KW-0547">Nucleotide-binding</keyword>
<evidence type="ECO:0000313" key="21">
    <source>
        <dbReference type="Proteomes" id="UP001497516"/>
    </source>
</evidence>
<evidence type="ECO:0000259" key="18">
    <source>
        <dbReference type="PROSITE" id="PS50158"/>
    </source>
</evidence>
<dbReference type="PROSITE" id="PS50994">
    <property type="entry name" value="INTEGRASE"/>
    <property type="match status" value="1"/>
</dbReference>
<evidence type="ECO:0000256" key="3">
    <source>
        <dbReference type="ARBA" id="ARBA00022670"/>
    </source>
</evidence>
<evidence type="ECO:0000256" key="7">
    <source>
        <dbReference type="ARBA" id="ARBA00022759"/>
    </source>
</evidence>
<dbReference type="GO" id="GO:0003887">
    <property type="term" value="F:DNA-directed DNA polymerase activity"/>
    <property type="evidence" value="ECO:0007669"/>
    <property type="project" value="UniProtKB-KW"/>
</dbReference>
<keyword evidence="7" id="KW-0255">Endonuclease</keyword>
<evidence type="ECO:0000256" key="8">
    <source>
        <dbReference type="ARBA" id="ARBA00022801"/>
    </source>
</evidence>
<feature type="compositionally biased region" description="Basic residues" evidence="17">
    <location>
        <begin position="168"/>
        <end position="178"/>
    </location>
</feature>
<evidence type="ECO:0000256" key="4">
    <source>
        <dbReference type="ARBA" id="ARBA00022722"/>
    </source>
</evidence>
<dbReference type="SUPFAM" id="SSF57756">
    <property type="entry name" value="Retrovirus zinc finger-like domains"/>
    <property type="match status" value="1"/>
</dbReference>
<evidence type="ECO:0000256" key="2">
    <source>
        <dbReference type="ARBA" id="ARBA00022612"/>
    </source>
</evidence>
<keyword evidence="8" id="KW-0378">Hydrolase</keyword>
<dbReference type="Pfam" id="PF22936">
    <property type="entry name" value="Pol_BBD"/>
    <property type="match status" value="1"/>
</dbReference>
<dbReference type="GO" id="GO:0003676">
    <property type="term" value="F:nucleic acid binding"/>
    <property type="evidence" value="ECO:0007669"/>
    <property type="project" value="InterPro"/>
</dbReference>
<dbReference type="PANTHER" id="PTHR42648:SF11">
    <property type="entry name" value="TRANSPOSON TY4-P GAG-POL POLYPROTEIN"/>
    <property type="match status" value="1"/>
</dbReference>
<feature type="domain" description="CCHC-type" evidence="18">
    <location>
        <begin position="224"/>
        <end position="237"/>
    </location>
</feature>
<feature type="compositionally biased region" description="Basic and acidic residues" evidence="17">
    <location>
        <begin position="206"/>
        <end position="219"/>
    </location>
</feature>
<dbReference type="EMBL" id="OZ034816">
    <property type="protein sequence ID" value="CAL1378402.1"/>
    <property type="molecule type" value="Genomic_DNA"/>
</dbReference>
<dbReference type="InterPro" id="IPR036875">
    <property type="entry name" value="Znf_CCHC_sf"/>
</dbReference>
<dbReference type="Proteomes" id="UP001497516">
    <property type="component" value="Chromosome 3"/>
</dbReference>
<dbReference type="InterPro" id="IPR039537">
    <property type="entry name" value="Retrotran_Ty1/copia-like"/>
</dbReference>